<gene>
    <name evidence="1" type="ORF">K432DRAFT_14776</name>
</gene>
<keyword evidence="2" id="KW-1185">Reference proteome</keyword>
<proteinExistence type="predicted"/>
<evidence type="ECO:0000313" key="2">
    <source>
        <dbReference type="Proteomes" id="UP000250266"/>
    </source>
</evidence>
<dbReference type="EMBL" id="KV744917">
    <property type="protein sequence ID" value="OCK81529.1"/>
    <property type="molecule type" value="Genomic_DNA"/>
</dbReference>
<name>A0A8E2JGW3_9PEZI</name>
<dbReference type="AlphaFoldDB" id="A0A8E2JGW3"/>
<evidence type="ECO:0000313" key="1">
    <source>
        <dbReference type="EMBL" id="OCK81529.1"/>
    </source>
</evidence>
<sequence>MRRSLLINISMTSTSGIVWDTSRQTDKCYLTLDDNDGRVEIDIIHHLDMFPLKRYVHCKYLSTLRFASQVRELCINTSPCVQCSILYQECPGGRFVGHIELNAVFQRFVVRLNLDTFGSRSAAAD</sequence>
<organism evidence="1 2">
    <name type="scientific">Lepidopterella palustris CBS 459.81</name>
    <dbReference type="NCBI Taxonomy" id="1314670"/>
    <lineage>
        <taxon>Eukaryota</taxon>
        <taxon>Fungi</taxon>
        <taxon>Dikarya</taxon>
        <taxon>Ascomycota</taxon>
        <taxon>Pezizomycotina</taxon>
        <taxon>Dothideomycetes</taxon>
        <taxon>Pleosporomycetidae</taxon>
        <taxon>Mytilinidiales</taxon>
        <taxon>Argynnaceae</taxon>
        <taxon>Lepidopterella</taxon>
    </lineage>
</organism>
<accession>A0A8E2JGW3</accession>
<reference evidence="1 2" key="1">
    <citation type="journal article" date="2016" name="Nat. Commun.">
        <title>Ectomycorrhizal ecology is imprinted in the genome of the dominant symbiotic fungus Cenococcum geophilum.</title>
        <authorList>
            <consortium name="DOE Joint Genome Institute"/>
            <person name="Peter M."/>
            <person name="Kohler A."/>
            <person name="Ohm R.A."/>
            <person name="Kuo A."/>
            <person name="Krutzmann J."/>
            <person name="Morin E."/>
            <person name="Arend M."/>
            <person name="Barry K.W."/>
            <person name="Binder M."/>
            <person name="Choi C."/>
            <person name="Clum A."/>
            <person name="Copeland A."/>
            <person name="Grisel N."/>
            <person name="Haridas S."/>
            <person name="Kipfer T."/>
            <person name="LaButti K."/>
            <person name="Lindquist E."/>
            <person name="Lipzen A."/>
            <person name="Maire R."/>
            <person name="Meier B."/>
            <person name="Mihaltcheva S."/>
            <person name="Molinier V."/>
            <person name="Murat C."/>
            <person name="Poggeler S."/>
            <person name="Quandt C.A."/>
            <person name="Sperisen C."/>
            <person name="Tritt A."/>
            <person name="Tisserant E."/>
            <person name="Crous P.W."/>
            <person name="Henrissat B."/>
            <person name="Nehls U."/>
            <person name="Egli S."/>
            <person name="Spatafora J.W."/>
            <person name="Grigoriev I.V."/>
            <person name="Martin F.M."/>
        </authorList>
    </citation>
    <scope>NUCLEOTIDE SEQUENCE [LARGE SCALE GENOMIC DNA]</scope>
    <source>
        <strain evidence="1 2">CBS 459.81</strain>
    </source>
</reference>
<protein>
    <submittedName>
        <fullName evidence="1">Uncharacterized protein</fullName>
    </submittedName>
</protein>
<dbReference type="Proteomes" id="UP000250266">
    <property type="component" value="Unassembled WGS sequence"/>
</dbReference>